<accession>A0A917R4R4</accession>
<evidence type="ECO:0000313" key="2">
    <source>
        <dbReference type="Proteomes" id="UP000645217"/>
    </source>
</evidence>
<dbReference type="Proteomes" id="UP000645217">
    <property type="component" value="Unassembled WGS sequence"/>
</dbReference>
<name>A0A917R4R4_9ACTN</name>
<protein>
    <submittedName>
        <fullName evidence="1">Uncharacterized protein</fullName>
    </submittedName>
</protein>
<sequence length="64" mass="6768">MDANMPIRRLRTMPPVVGVAYGNVSQYGSYVDPTPIVRGLGNGCAGIRDGFHAGRLHGRRGGTA</sequence>
<keyword evidence="2" id="KW-1185">Reference proteome</keyword>
<organism evidence="1 2">
    <name type="scientific">Sphaerisporangium melleum</name>
    <dbReference type="NCBI Taxonomy" id="321316"/>
    <lineage>
        <taxon>Bacteria</taxon>
        <taxon>Bacillati</taxon>
        <taxon>Actinomycetota</taxon>
        <taxon>Actinomycetes</taxon>
        <taxon>Streptosporangiales</taxon>
        <taxon>Streptosporangiaceae</taxon>
        <taxon>Sphaerisporangium</taxon>
    </lineage>
</organism>
<comment type="caution">
    <text evidence="1">The sequence shown here is derived from an EMBL/GenBank/DDBJ whole genome shotgun (WGS) entry which is preliminary data.</text>
</comment>
<reference evidence="1" key="2">
    <citation type="submission" date="2020-09" db="EMBL/GenBank/DDBJ databases">
        <authorList>
            <person name="Sun Q."/>
            <person name="Ohkuma M."/>
        </authorList>
    </citation>
    <scope>NUCLEOTIDE SEQUENCE</scope>
    <source>
        <strain evidence="1">JCM 13064</strain>
    </source>
</reference>
<dbReference type="EMBL" id="BMNT01000016">
    <property type="protein sequence ID" value="GGK87870.1"/>
    <property type="molecule type" value="Genomic_DNA"/>
</dbReference>
<reference evidence="1" key="1">
    <citation type="journal article" date="2014" name="Int. J. Syst. Evol. Microbiol.">
        <title>Complete genome sequence of Corynebacterium casei LMG S-19264T (=DSM 44701T), isolated from a smear-ripened cheese.</title>
        <authorList>
            <consortium name="US DOE Joint Genome Institute (JGI-PGF)"/>
            <person name="Walter F."/>
            <person name="Albersmeier A."/>
            <person name="Kalinowski J."/>
            <person name="Ruckert C."/>
        </authorList>
    </citation>
    <scope>NUCLEOTIDE SEQUENCE</scope>
    <source>
        <strain evidence="1">JCM 13064</strain>
    </source>
</reference>
<gene>
    <name evidence="1" type="ORF">GCM10007964_32990</name>
</gene>
<dbReference type="AlphaFoldDB" id="A0A917R4R4"/>
<proteinExistence type="predicted"/>
<evidence type="ECO:0000313" key="1">
    <source>
        <dbReference type="EMBL" id="GGK87870.1"/>
    </source>
</evidence>